<keyword evidence="7 9" id="KW-0057">Aromatic amino acid biosynthesis</keyword>
<comment type="similarity">
    <text evidence="9">Belongs to the TrpF family.</text>
</comment>
<dbReference type="CDD" id="cd00405">
    <property type="entry name" value="PRAI"/>
    <property type="match status" value="1"/>
</dbReference>
<dbReference type="HAMAP" id="MF_00135">
    <property type="entry name" value="PRAI"/>
    <property type="match status" value="1"/>
</dbReference>
<dbReference type="UniPathway" id="UPA00035">
    <property type="reaction ID" value="UER00042"/>
</dbReference>
<dbReference type="RefSeq" id="WP_017174690.1">
    <property type="nucleotide sequence ID" value="NZ_CP014107.1"/>
</dbReference>
<comment type="pathway">
    <text evidence="2 9">Amino-acid biosynthesis; L-tryptophan biosynthesis; L-tryptophan from chorismate: step 3/5.</text>
</comment>
<dbReference type="InterPro" id="IPR001240">
    <property type="entry name" value="PRAI_dom"/>
</dbReference>
<evidence type="ECO:0000259" key="10">
    <source>
        <dbReference type="Pfam" id="PF00697"/>
    </source>
</evidence>
<reference evidence="11" key="1">
    <citation type="submission" date="2016-02" db="EMBL/GenBank/DDBJ databases">
        <title>Genomic sequence of a clinical Staphylococcus hominis isolate.</title>
        <authorList>
            <person name="McClure J.M."/>
            <person name="Zhang K."/>
        </authorList>
    </citation>
    <scope>NUCLEOTIDE SEQUENCE</scope>
    <source>
        <strain evidence="11">C34847</strain>
    </source>
</reference>
<dbReference type="InterPro" id="IPR044643">
    <property type="entry name" value="TrpF_fam"/>
</dbReference>
<proteinExistence type="inferred from homology"/>
<sequence length="219" mass="25030">MNILKFCGFKTKSDILKANSLDIDMIGFIHYPKSKRHLNIEQINYLNQFVAKHIHRVIVVVNPTYKELNTLLQQTNVNGIQFHGNETIELIQKVKLNFKNIKIIKALPATENLNRDMNQYKPWVDLFIIDTPSIQFGGTGQTFNWKILESVSQDIPYLIAGGINISAIQQIEKLNLSHKGYDISSGIETNECKDKLKMETIINYVKGSLEYETDTNGSK</sequence>
<evidence type="ECO:0000256" key="8">
    <source>
        <dbReference type="ARBA" id="ARBA00023235"/>
    </source>
</evidence>
<evidence type="ECO:0000256" key="1">
    <source>
        <dbReference type="ARBA" id="ARBA00001164"/>
    </source>
</evidence>
<protein>
    <recommendedName>
        <fullName evidence="4 9">N-(5'-phosphoribosyl)anthranilate isomerase</fullName>
        <shortName evidence="9">PRAI</shortName>
        <ecNumber evidence="3 9">5.3.1.24</ecNumber>
    </recommendedName>
</protein>
<dbReference type="GO" id="GO:0000162">
    <property type="term" value="P:L-tryptophan biosynthetic process"/>
    <property type="evidence" value="ECO:0007669"/>
    <property type="project" value="UniProtKB-UniRule"/>
</dbReference>
<dbReference type="AlphaFoldDB" id="A0A3S7GW90"/>
<comment type="catalytic activity">
    <reaction evidence="1 9">
        <text>N-(5-phospho-beta-D-ribosyl)anthranilate = 1-(2-carboxyphenylamino)-1-deoxy-D-ribulose 5-phosphate</text>
        <dbReference type="Rhea" id="RHEA:21540"/>
        <dbReference type="ChEBI" id="CHEBI:18277"/>
        <dbReference type="ChEBI" id="CHEBI:58613"/>
        <dbReference type="EC" id="5.3.1.24"/>
    </reaction>
</comment>
<name>A0A3S7GW90_STAHO</name>
<evidence type="ECO:0000256" key="3">
    <source>
        <dbReference type="ARBA" id="ARBA00012572"/>
    </source>
</evidence>
<evidence type="ECO:0000256" key="4">
    <source>
        <dbReference type="ARBA" id="ARBA00022272"/>
    </source>
</evidence>
<dbReference type="EMBL" id="JAGHKT020000018">
    <property type="protein sequence ID" value="MCM5673100.1"/>
    <property type="molecule type" value="Genomic_DNA"/>
</dbReference>
<dbReference type="SUPFAM" id="SSF51366">
    <property type="entry name" value="Ribulose-phoshate binding barrel"/>
    <property type="match status" value="1"/>
</dbReference>
<keyword evidence="13" id="KW-1185">Reference proteome</keyword>
<evidence type="ECO:0000313" key="12">
    <source>
        <dbReference type="EMBL" id="MCM5673100.1"/>
    </source>
</evidence>
<evidence type="ECO:0000313" key="13">
    <source>
        <dbReference type="Proteomes" id="UP000665944"/>
    </source>
</evidence>
<dbReference type="InterPro" id="IPR011060">
    <property type="entry name" value="RibuloseP-bd_barrel"/>
</dbReference>
<dbReference type="PANTHER" id="PTHR42894:SF1">
    <property type="entry name" value="N-(5'-PHOSPHORIBOSYL)ANTHRANILATE ISOMERASE"/>
    <property type="match status" value="1"/>
</dbReference>
<dbReference type="NCBIfam" id="NF010563">
    <property type="entry name" value="PRK13958.1"/>
    <property type="match status" value="1"/>
</dbReference>
<evidence type="ECO:0000256" key="7">
    <source>
        <dbReference type="ARBA" id="ARBA00023141"/>
    </source>
</evidence>
<keyword evidence="8 9" id="KW-0413">Isomerase</keyword>
<evidence type="ECO:0000313" key="11">
    <source>
        <dbReference type="EMBL" id="AVI05326.1"/>
    </source>
</evidence>
<dbReference type="Proteomes" id="UP000665944">
    <property type="component" value="Unassembled WGS sequence"/>
</dbReference>
<dbReference type="Gene3D" id="3.20.20.70">
    <property type="entry name" value="Aldolase class I"/>
    <property type="match status" value="1"/>
</dbReference>
<accession>A0A3S7GW90</accession>
<feature type="domain" description="N-(5'phosphoribosyl) anthranilate isomerase (PRAI)" evidence="10">
    <location>
        <begin position="5"/>
        <end position="203"/>
    </location>
</feature>
<evidence type="ECO:0000256" key="5">
    <source>
        <dbReference type="ARBA" id="ARBA00022605"/>
    </source>
</evidence>
<organism evidence="11">
    <name type="scientific">Staphylococcus hominis</name>
    <dbReference type="NCBI Taxonomy" id="1290"/>
    <lineage>
        <taxon>Bacteria</taxon>
        <taxon>Bacillati</taxon>
        <taxon>Bacillota</taxon>
        <taxon>Bacilli</taxon>
        <taxon>Bacillales</taxon>
        <taxon>Staphylococcaceae</taxon>
        <taxon>Staphylococcus</taxon>
    </lineage>
</organism>
<dbReference type="EC" id="5.3.1.24" evidence="3 9"/>
<evidence type="ECO:0000256" key="9">
    <source>
        <dbReference type="HAMAP-Rule" id="MF_00135"/>
    </source>
</evidence>
<gene>
    <name evidence="9" type="primary">trpF</name>
    <name evidence="11" type="ORF">AZE34_00655</name>
    <name evidence="12" type="ORF">J7T32_010150</name>
</gene>
<dbReference type="InterPro" id="IPR013785">
    <property type="entry name" value="Aldolase_TIM"/>
</dbReference>
<evidence type="ECO:0000256" key="2">
    <source>
        <dbReference type="ARBA" id="ARBA00004664"/>
    </source>
</evidence>
<reference evidence="12 13" key="2">
    <citation type="submission" date="2022-06" db="EMBL/GenBank/DDBJ databases">
        <title>Staphylococcus hominis ShoR14 genome sequence.</title>
        <authorList>
            <person name="Yeo C.C."/>
            <person name="Chew C.H."/>
            <person name="Che Hamzah A.M."/>
            <person name="Al-Trad E.I."/>
        </authorList>
    </citation>
    <scope>NUCLEOTIDE SEQUENCE [LARGE SCALE GENOMIC DNA]</scope>
    <source>
        <strain evidence="12 13">ShoR14</strain>
    </source>
</reference>
<keyword evidence="5 9" id="KW-0028">Amino-acid biosynthesis</keyword>
<evidence type="ECO:0000256" key="6">
    <source>
        <dbReference type="ARBA" id="ARBA00022822"/>
    </source>
</evidence>
<keyword evidence="6 9" id="KW-0822">Tryptophan biosynthesis</keyword>
<dbReference type="GO" id="GO:0004640">
    <property type="term" value="F:phosphoribosylanthranilate isomerase activity"/>
    <property type="evidence" value="ECO:0007669"/>
    <property type="project" value="UniProtKB-UniRule"/>
</dbReference>
<dbReference type="PANTHER" id="PTHR42894">
    <property type="entry name" value="N-(5'-PHOSPHORIBOSYL)ANTHRANILATE ISOMERASE"/>
    <property type="match status" value="1"/>
</dbReference>
<dbReference type="EMBL" id="CP014567">
    <property type="protein sequence ID" value="AVI05326.1"/>
    <property type="molecule type" value="Genomic_DNA"/>
</dbReference>
<dbReference type="Pfam" id="PF00697">
    <property type="entry name" value="PRAI"/>
    <property type="match status" value="1"/>
</dbReference>